<accession>A0AAD7JI13</accession>
<sequence length="126" mass="14629">MHFHILHYPQYVLLVDVDKRRHRIAPHFEPTTFYGELQNIFVVKLPPTPELQLPKETTLILAAVRVCTVTVKNDLDMHYYQKDGSVEVVDISSIQCLVGRLRTTDKKSWVLIDRRGKPCPPVLQPR</sequence>
<reference evidence="1" key="1">
    <citation type="submission" date="2023-03" db="EMBL/GenBank/DDBJ databases">
        <title>Massive genome expansion in bonnet fungi (Mycena s.s.) driven by repeated elements and novel gene families across ecological guilds.</title>
        <authorList>
            <consortium name="Lawrence Berkeley National Laboratory"/>
            <person name="Harder C.B."/>
            <person name="Miyauchi S."/>
            <person name="Viragh M."/>
            <person name="Kuo A."/>
            <person name="Thoen E."/>
            <person name="Andreopoulos B."/>
            <person name="Lu D."/>
            <person name="Skrede I."/>
            <person name="Drula E."/>
            <person name="Henrissat B."/>
            <person name="Morin E."/>
            <person name="Kohler A."/>
            <person name="Barry K."/>
            <person name="LaButti K."/>
            <person name="Morin E."/>
            <person name="Salamov A."/>
            <person name="Lipzen A."/>
            <person name="Mereny Z."/>
            <person name="Hegedus B."/>
            <person name="Baldrian P."/>
            <person name="Stursova M."/>
            <person name="Weitz H."/>
            <person name="Taylor A."/>
            <person name="Grigoriev I.V."/>
            <person name="Nagy L.G."/>
            <person name="Martin F."/>
            <person name="Kauserud H."/>
        </authorList>
    </citation>
    <scope>NUCLEOTIDE SEQUENCE</scope>
    <source>
        <strain evidence="1">CBHHK182m</strain>
    </source>
</reference>
<comment type="caution">
    <text evidence="1">The sequence shown here is derived from an EMBL/GenBank/DDBJ whole genome shotgun (WGS) entry which is preliminary data.</text>
</comment>
<protein>
    <submittedName>
        <fullName evidence="1">Uncharacterized protein</fullName>
    </submittedName>
</protein>
<evidence type="ECO:0000313" key="2">
    <source>
        <dbReference type="Proteomes" id="UP001215598"/>
    </source>
</evidence>
<evidence type="ECO:0000313" key="1">
    <source>
        <dbReference type="EMBL" id="KAJ7763802.1"/>
    </source>
</evidence>
<dbReference type="AlphaFoldDB" id="A0AAD7JI13"/>
<dbReference type="Proteomes" id="UP001215598">
    <property type="component" value="Unassembled WGS sequence"/>
</dbReference>
<proteinExistence type="predicted"/>
<keyword evidence="2" id="KW-1185">Reference proteome</keyword>
<gene>
    <name evidence="1" type="ORF">B0H16DRAFT_1718442</name>
</gene>
<name>A0AAD7JI13_9AGAR</name>
<dbReference type="EMBL" id="JARKIB010000029">
    <property type="protein sequence ID" value="KAJ7763802.1"/>
    <property type="molecule type" value="Genomic_DNA"/>
</dbReference>
<organism evidence="1 2">
    <name type="scientific">Mycena metata</name>
    <dbReference type="NCBI Taxonomy" id="1033252"/>
    <lineage>
        <taxon>Eukaryota</taxon>
        <taxon>Fungi</taxon>
        <taxon>Dikarya</taxon>
        <taxon>Basidiomycota</taxon>
        <taxon>Agaricomycotina</taxon>
        <taxon>Agaricomycetes</taxon>
        <taxon>Agaricomycetidae</taxon>
        <taxon>Agaricales</taxon>
        <taxon>Marasmiineae</taxon>
        <taxon>Mycenaceae</taxon>
        <taxon>Mycena</taxon>
    </lineage>
</organism>